<feature type="chain" id="PRO_5035312902" evidence="1">
    <location>
        <begin position="27"/>
        <end position="75"/>
    </location>
</feature>
<dbReference type="AlphaFoldDB" id="A0A8J2PLF4"/>
<dbReference type="EMBL" id="CAJVCH010534545">
    <property type="protein sequence ID" value="CAG7824953.1"/>
    <property type="molecule type" value="Genomic_DNA"/>
</dbReference>
<feature type="non-terminal residue" evidence="2">
    <location>
        <position position="1"/>
    </location>
</feature>
<gene>
    <name evidence="2" type="ORF">AFUS01_LOCUS35084</name>
</gene>
<sequence>WRPPLAPSHVRSVFGIFLSAIQVIWEDLRMYSYQNSQCVICMCGKFNTNNRDFQSQYAPKNYADGKFIVNIHEQC</sequence>
<keyword evidence="3" id="KW-1185">Reference proteome</keyword>
<accession>A0A8J2PLF4</accession>
<protein>
    <submittedName>
        <fullName evidence="2">Uncharacterized protein</fullName>
    </submittedName>
</protein>
<feature type="signal peptide" evidence="1">
    <location>
        <begin position="1"/>
        <end position="26"/>
    </location>
</feature>
<comment type="caution">
    <text evidence="2">The sequence shown here is derived from an EMBL/GenBank/DDBJ whole genome shotgun (WGS) entry which is preliminary data.</text>
</comment>
<name>A0A8J2PLF4_9HEXA</name>
<evidence type="ECO:0000313" key="3">
    <source>
        <dbReference type="Proteomes" id="UP000708208"/>
    </source>
</evidence>
<organism evidence="2 3">
    <name type="scientific">Allacma fusca</name>
    <dbReference type="NCBI Taxonomy" id="39272"/>
    <lineage>
        <taxon>Eukaryota</taxon>
        <taxon>Metazoa</taxon>
        <taxon>Ecdysozoa</taxon>
        <taxon>Arthropoda</taxon>
        <taxon>Hexapoda</taxon>
        <taxon>Collembola</taxon>
        <taxon>Symphypleona</taxon>
        <taxon>Sminthuridae</taxon>
        <taxon>Allacma</taxon>
    </lineage>
</organism>
<keyword evidence="1" id="KW-0732">Signal</keyword>
<dbReference type="Proteomes" id="UP000708208">
    <property type="component" value="Unassembled WGS sequence"/>
</dbReference>
<evidence type="ECO:0000256" key="1">
    <source>
        <dbReference type="SAM" id="SignalP"/>
    </source>
</evidence>
<proteinExistence type="predicted"/>
<reference evidence="2" key="1">
    <citation type="submission" date="2021-06" db="EMBL/GenBank/DDBJ databases">
        <authorList>
            <person name="Hodson N. C."/>
            <person name="Mongue J. A."/>
            <person name="Jaron S. K."/>
        </authorList>
    </citation>
    <scope>NUCLEOTIDE SEQUENCE</scope>
</reference>
<evidence type="ECO:0000313" key="2">
    <source>
        <dbReference type="EMBL" id="CAG7824953.1"/>
    </source>
</evidence>